<dbReference type="EMBL" id="LT840184">
    <property type="protein sequence ID" value="SMF85563.1"/>
    <property type="molecule type" value="Genomic_DNA"/>
</dbReference>
<name>A0A1X7HGN9_9BACL</name>
<evidence type="ECO:0000313" key="1">
    <source>
        <dbReference type="EMBL" id="SMF85563.1"/>
    </source>
</evidence>
<reference evidence="1 2" key="1">
    <citation type="submission" date="2017-04" db="EMBL/GenBank/DDBJ databases">
        <authorList>
            <person name="Afonso C.L."/>
            <person name="Miller P.J."/>
            <person name="Scott M.A."/>
            <person name="Spackman E."/>
            <person name="Goraichik I."/>
            <person name="Dimitrov K.M."/>
            <person name="Suarez D.L."/>
            <person name="Swayne D.E."/>
        </authorList>
    </citation>
    <scope>NUCLEOTIDE SEQUENCE [LARGE SCALE GENOMIC DNA]</scope>
    <source>
        <strain evidence="1 2">N3/975</strain>
    </source>
</reference>
<organism evidence="1 2">
    <name type="scientific">Paenibacillus uliginis N3/975</name>
    <dbReference type="NCBI Taxonomy" id="1313296"/>
    <lineage>
        <taxon>Bacteria</taxon>
        <taxon>Bacillati</taxon>
        <taxon>Bacillota</taxon>
        <taxon>Bacilli</taxon>
        <taxon>Bacillales</taxon>
        <taxon>Paenibacillaceae</taxon>
        <taxon>Paenibacillus</taxon>
    </lineage>
</organism>
<proteinExistence type="predicted"/>
<dbReference type="RefSeq" id="WP_210190687.1">
    <property type="nucleotide sequence ID" value="NZ_LT840184.1"/>
</dbReference>
<keyword evidence="2" id="KW-1185">Reference proteome</keyword>
<dbReference type="Pfam" id="PF13671">
    <property type="entry name" value="AAA_33"/>
    <property type="match status" value="1"/>
</dbReference>
<dbReference type="STRING" id="1313296.SAMN05661091_3054"/>
<gene>
    <name evidence="1" type="ORF">SAMN05661091_3054</name>
</gene>
<dbReference type="Proteomes" id="UP000192940">
    <property type="component" value="Chromosome I"/>
</dbReference>
<dbReference type="SUPFAM" id="SSF52540">
    <property type="entry name" value="P-loop containing nucleoside triphosphate hydrolases"/>
    <property type="match status" value="1"/>
</dbReference>
<dbReference type="AlphaFoldDB" id="A0A1X7HGN9"/>
<evidence type="ECO:0000313" key="2">
    <source>
        <dbReference type="Proteomes" id="UP000192940"/>
    </source>
</evidence>
<dbReference type="InterPro" id="IPR027417">
    <property type="entry name" value="P-loop_NTPase"/>
</dbReference>
<accession>A0A1X7HGN9</accession>
<dbReference type="Gene3D" id="3.40.50.300">
    <property type="entry name" value="P-loop containing nucleotide triphosphate hydrolases"/>
    <property type="match status" value="1"/>
</dbReference>
<evidence type="ECO:0008006" key="3">
    <source>
        <dbReference type="Google" id="ProtNLM"/>
    </source>
</evidence>
<protein>
    <recommendedName>
        <fullName evidence="3">ATP-binding protein</fullName>
    </recommendedName>
</protein>
<sequence>MASLHLMVGLPCSGKTTLARQLETKYSALRFTPDEWHIRLFGHDFGDNMTESDETKHDSRHDSVEFLMWEVASRVLILGVDVILDFGCWVRSQRDEFRSRANNLGADFKIHFVDVPEEVLFERLEARNVMYPEGTFFIPKAKLKEWIQIFEPPSPEELETSAD</sequence>